<proteinExistence type="predicted"/>
<name>A0A7M1RWI0_9CAUD</name>
<dbReference type="KEGG" id="vg:65129266"/>
<dbReference type="RefSeq" id="YP_010110943.1">
    <property type="nucleotide sequence ID" value="NC_055876.1"/>
</dbReference>
<keyword evidence="1" id="KW-0472">Membrane</keyword>
<feature type="transmembrane region" description="Helical" evidence="1">
    <location>
        <begin position="28"/>
        <end position="48"/>
    </location>
</feature>
<keyword evidence="1" id="KW-0812">Transmembrane</keyword>
<reference evidence="2 3" key="1">
    <citation type="submission" date="2020-07" db="EMBL/GenBank/DDBJ databases">
        <title>Taxonomic proposal: Crassvirales, a new order of highly abundant and diverse bacterial viruses.</title>
        <authorList>
            <person name="Shkoporov A.N."/>
            <person name="Stockdale S.R."/>
            <person name="Guerin E."/>
            <person name="Ross R.P."/>
            <person name="Hill C."/>
        </authorList>
    </citation>
    <scope>NUCLEOTIDE SEQUENCE [LARGE SCALE GENOMIC DNA]</scope>
</reference>
<keyword evidence="1" id="KW-1133">Transmembrane helix</keyword>
<evidence type="ECO:0000256" key="1">
    <source>
        <dbReference type="SAM" id="Phobius"/>
    </source>
</evidence>
<dbReference type="EMBL" id="MT774383">
    <property type="protein sequence ID" value="QOR58785.1"/>
    <property type="molecule type" value="Genomic_DNA"/>
</dbReference>
<sequence>MAFVVLAVMEEFKVFNSVIENTVRNTSYITVIISSVVFISYTVIIKLIDYFRHKDDKKSLVEMGLAVKEVSNNVAKLNAILDNLFQDITKKNLEKGKIIIELAFFNFQYKIVNLCRNIIINNNIDINKEFIIANITKTVNTEFYRAYHTLSLYEVGNTPLSEFLKDSWKDDCIKDVLAIIYNGQEDKLRISQINSNLSIKVDDWIVYINNKYTEYE</sequence>
<organism evidence="2 3">
    <name type="scientific">uncultured phage cr11_1</name>
    <dbReference type="NCBI Taxonomy" id="2772067"/>
    <lineage>
        <taxon>Viruses</taxon>
        <taxon>Duplodnaviria</taxon>
        <taxon>Heunggongvirae</taxon>
        <taxon>Uroviricota</taxon>
        <taxon>Caudoviricetes</taxon>
        <taxon>Crassvirales</taxon>
        <taxon>Intestiviridae</taxon>
        <taxon>Crudevirinae</taxon>
        <taxon>Delmidovirus</taxon>
        <taxon>Delmidovirus splanchnicus</taxon>
    </lineage>
</organism>
<keyword evidence="3" id="KW-1185">Reference proteome</keyword>
<dbReference type="GeneID" id="65129266"/>
<accession>A0A7M1RWI0</accession>
<protein>
    <submittedName>
        <fullName evidence="2">Uncharacterized protein</fullName>
    </submittedName>
</protein>
<evidence type="ECO:0000313" key="2">
    <source>
        <dbReference type="EMBL" id="QOR58785.1"/>
    </source>
</evidence>
<evidence type="ECO:0000313" key="3">
    <source>
        <dbReference type="Proteomes" id="UP000593979"/>
    </source>
</evidence>
<dbReference type="Proteomes" id="UP000593979">
    <property type="component" value="Segment"/>
</dbReference>